<evidence type="ECO:0000256" key="2">
    <source>
        <dbReference type="SAM" id="SignalP"/>
    </source>
</evidence>
<keyword evidence="2" id="KW-0732">Signal</keyword>
<evidence type="ECO:0000313" key="3">
    <source>
        <dbReference type="EMBL" id="RYR14949.1"/>
    </source>
</evidence>
<feature type="compositionally biased region" description="Polar residues" evidence="1">
    <location>
        <begin position="28"/>
        <end position="37"/>
    </location>
</feature>
<organism evidence="3 4">
    <name type="scientific">Arachis hypogaea</name>
    <name type="common">Peanut</name>
    <dbReference type="NCBI Taxonomy" id="3818"/>
    <lineage>
        <taxon>Eukaryota</taxon>
        <taxon>Viridiplantae</taxon>
        <taxon>Streptophyta</taxon>
        <taxon>Embryophyta</taxon>
        <taxon>Tracheophyta</taxon>
        <taxon>Spermatophyta</taxon>
        <taxon>Magnoliopsida</taxon>
        <taxon>eudicotyledons</taxon>
        <taxon>Gunneridae</taxon>
        <taxon>Pentapetalae</taxon>
        <taxon>rosids</taxon>
        <taxon>fabids</taxon>
        <taxon>Fabales</taxon>
        <taxon>Fabaceae</taxon>
        <taxon>Papilionoideae</taxon>
        <taxon>50 kb inversion clade</taxon>
        <taxon>dalbergioids sensu lato</taxon>
        <taxon>Dalbergieae</taxon>
        <taxon>Pterocarpus clade</taxon>
        <taxon>Arachis</taxon>
    </lineage>
</organism>
<feature type="region of interest" description="Disordered" evidence="1">
    <location>
        <begin position="25"/>
        <end position="70"/>
    </location>
</feature>
<feature type="signal peptide" evidence="2">
    <location>
        <begin position="1"/>
        <end position="23"/>
    </location>
</feature>
<dbReference type="Proteomes" id="UP000289738">
    <property type="component" value="Chromosome B04"/>
</dbReference>
<comment type="caution">
    <text evidence="3">The sequence shown here is derived from an EMBL/GenBank/DDBJ whole genome shotgun (WGS) entry which is preliminary data.</text>
</comment>
<dbReference type="AlphaFoldDB" id="A0A444ZL89"/>
<accession>A0A444ZL89</accession>
<dbReference type="EMBL" id="SDMP01000014">
    <property type="protein sequence ID" value="RYR14949.1"/>
    <property type="molecule type" value="Genomic_DNA"/>
</dbReference>
<feature type="chain" id="PRO_5019334229" evidence="2">
    <location>
        <begin position="24"/>
        <end position="200"/>
    </location>
</feature>
<protein>
    <submittedName>
        <fullName evidence="3">Uncharacterized protein</fullName>
    </submittedName>
</protein>
<evidence type="ECO:0000256" key="1">
    <source>
        <dbReference type="SAM" id="MobiDB-lite"/>
    </source>
</evidence>
<reference evidence="3 4" key="1">
    <citation type="submission" date="2019-01" db="EMBL/GenBank/DDBJ databases">
        <title>Sequencing of cultivated peanut Arachis hypogaea provides insights into genome evolution and oil improvement.</title>
        <authorList>
            <person name="Chen X."/>
        </authorList>
    </citation>
    <scope>NUCLEOTIDE SEQUENCE [LARGE SCALE GENOMIC DNA]</scope>
    <source>
        <strain evidence="4">cv. Fuhuasheng</strain>
        <tissue evidence="3">Leaves</tissue>
    </source>
</reference>
<gene>
    <name evidence="3" type="ORF">Ahy_B04g071673</name>
</gene>
<sequence length="200" mass="22219">MLWSLTWLLVVGRVLRVLKLSHSRPHRSTTPSLMNSANKDDNEGYSTYVAKSGSSSDTASEDEYVSETPTSGVGRFLLPPPLAIPRLSNEVWKFGGAHICLAPTMSQDHAQLDSGLICKVVLPMNKTDLSVSIFMFASELPFQSLYRKVWMAKQKSIVKIAGKSRTTEYLRSYKLCMSASPRASVFSVEELEPVDGWLQT</sequence>
<name>A0A444ZL89_ARAHY</name>
<evidence type="ECO:0000313" key="4">
    <source>
        <dbReference type="Proteomes" id="UP000289738"/>
    </source>
</evidence>
<keyword evidence="4" id="KW-1185">Reference proteome</keyword>
<proteinExistence type="predicted"/>